<dbReference type="Gene3D" id="2.30.30.290">
    <property type="entry name" value="YopX-like domains"/>
    <property type="match status" value="1"/>
</dbReference>
<feature type="domain" description="YopX protein" evidence="1">
    <location>
        <begin position="39"/>
        <end position="99"/>
    </location>
</feature>
<dbReference type="InterPro" id="IPR023385">
    <property type="entry name" value="YopX-like_C"/>
</dbReference>
<comment type="caution">
    <text evidence="2">The sequence shown here is derived from an EMBL/GenBank/DDBJ whole genome shotgun (WGS) entry which is preliminary data.</text>
</comment>
<dbReference type="InterPro" id="IPR019096">
    <property type="entry name" value="YopX_protein"/>
</dbReference>
<dbReference type="Pfam" id="PF09643">
    <property type="entry name" value="YopX"/>
    <property type="match status" value="1"/>
</dbReference>
<evidence type="ECO:0000313" key="2">
    <source>
        <dbReference type="EMBL" id="RGW65448.1"/>
    </source>
</evidence>
<dbReference type="Proteomes" id="UP000286077">
    <property type="component" value="Unassembled WGS sequence"/>
</dbReference>
<organism evidence="2 3">
    <name type="scientific">Segatella copri</name>
    <dbReference type="NCBI Taxonomy" id="165179"/>
    <lineage>
        <taxon>Bacteria</taxon>
        <taxon>Pseudomonadati</taxon>
        <taxon>Bacteroidota</taxon>
        <taxon>Bacteroidia</taxon>
        <taxon>Bacteroidales</taxon>
        <taxon>Prevotellaceae</taxon>
        <taxon>Segatella</taxon>
    </lineage>
</organism>
<dbReference type="SUPFAM" id="SSF159006">
    <property type="entry name" value="YopX-like"/>
    <property type="match status" value="1"/>
</dbReference>
<proteinExistence type="predicted"/>
<name>A0AA92U239_9BACT</name>
<reference evidence="2 3" key="1">
    <citation type="submission" date="2018-08" db="EMBL/GenBank/DDBJ databases">
        <title>A genome reference for cultivated species of the human gut microbiota.</title>
        <authorList>
            <person name="Zou Y."/>
            <person name="Xue W."/>
            <person name="Luo G."/>
        </authorList>
    </citation>
    <scope>NUCLEOTIDE SEQUENCE [LARGE SCALE GENOMIC DNA]</scope>
    <source>
        <strain evidence="2 3">AF11-14</strain>
    </source>
</reference>
<dbReference type="RefSeq" id="WP_118141294.1">
    <property type="nucleotide sequence ID" value="NZ_QSAQ01000039.1"/>
</dbReference>
<evidence type="ECO:0000259" key="1">
    <source>
        <dbReference type="Pfam" id="PF09643"/>
    </source>
</evidence>
<gene>
    <name evidence="2" type="ORF">DWV60_13235</name>
</gene>
<sequence>MRTIKFRARRADGLKGLDFIAQKETAFVYGSLFTGEGKKQYHTIEDEYCSVYEVVEDTICQYTGLKDENGKELYEGDTISLLGSTYKIIYDTKVCAFVLDKPFRNTDKNTPIGVILNDLAFQIVE</sequence>
<evidence type="ECO:0000313" key="3">
    <source>
        <dbReference type="Proteomes" id="UP000286077"/>
    </source>
</evidence>
<protein>
    <recommendedName>
        <fullName evidence="1">YopX protein domain-containing protein</fullName>
    </recommendedName>
</protein>
<dbReference type="EMBL" id="QSAQ01000039">
    <property type="protein sequence ID" value="RGW65448.1"/>
    <property type="molecule type" value="Genomic_DNA"/>
</dbReference>
<dbReference type="AlphaFoldDB" id="A0AA92U239"/>
<accession>A0AA92U239</accession>